<dbReference type="AlphaFoldDB" id="A0A382T4H3"/>
<dbReference type="InterPro" id="IPR055219">
    <property type="entry name" value="MinC_N_1"/>
</dbReference>
<dbReference type="PANTHER" id="PTHR34108">
    <property type="entry name" value="SEPTUM SITE-DETERMINING PROTEIN MINC"/>
    <property type="match status" value="1"/>
</dbReference>
<protein>
    <submittedName>
        <fullName evidence="7">Uncharacterized protein</fullName>
    </submittedName>
</protein>
<comment type="subunit">
    <text evidence="4">Interacts with MinD and FtsZ.</text>
</comment>
<dbReference type="GO" id="GO:0000917">
    <property type="term" value="P:division septum assembly"/>
    <property type="evidence" value="ECO:0007669"/>
    <property type="project" value="UniProtKB-KW"/>
</dbReference>
<dbReference type="Pfam" id="PF22642">
    <property type="entry name" value="MinC_N_1"/>
    <property type="match status" value="1"/>
</dbReference>
<keyword evidence="1" id="KW-0132">Cell division</keyword>
<dbReference type="Pfam" id="PF03775">
    <property type="entry name" value="MinC_C"/>
    <property type="match status" value="1"/>
</dbReference>
<dbReference type="InterPro" id="IPR005526">
    <property type="entry name" value="Septum_form_inhib_MinC_C"/>
</dbReference>
<evidence type="ECO:0000256" key="3">
    <source>
        <dbReference type="ARBA" id="ARBA00023306"/>
    </source>
</evidence>
<evidence type="ECO:0000256" key="1">
    <source>
        <dbReference type="ARBA" id="ARBA00022618"/>
    </source>
</evidence>
<evidence type="ECO:0000313" key="7">
    <source>
        <dbReference type="EMBL" id="SVD16181.1"/>
    </source>
</evidence>
<evidence type="ECO:0000256" key="2">
    <source>
        <dbReference type="ARBA" id="ARBA00023210"/>
    </source>
</evidence>
<feature type="non-terminal residue" evidence="7">
    <location>
        <position position="306"/>
    </location>
</feature>
<keyword evidence="3" id="KW-0131">Cell cycle</keyword>
<dbReference type="GO" id="GO:0000902">
    <property type="term" value="P:cell morphogenesis"/>
    <property type="evidence" value="ECO:0007669"/>
    <property type="project" value="InterPro"/>
</dbReference>
<dbReference type="GO" id="GO:1901891">
    <property type="term" value="P:regulation of cell septum assembly"/>
    <property type="evidence" value="ECO:0007669"/>
    <property type="project" value="InterPro"/>
</dbReference>
<dbReference type="NCBIfam" id="TIGR01222">
    <property type="entry name" value="minC"/>
    <property type="match status" value="1"/>
</dbReference>
<dbReference type="HAMAP" id="MF_00267">
    <property type="entry name" value="MinC"/>
    <property type="match status" value="1"/>
</dbReference>
<gene>
    <name evidence="7" type="ORF">METZ01_LOCUS369035</name>
</gene>
<dbReference type="SUPFAM" id="SSF63848">
    <property type="entry name" value="Cell-division inhibitor MinC, C-terminal domain"/>
    <property type="match status" value="1"/>
</dbReference>
<dbReference type="InterPro" id="IPR013033">
    <property type="entry name" value="MinC"/>
</dbReference>
<feature type="non-terminal residue" evidence="7">
    <location>
        <position position="1"/>
    </location>
</feature>
<sequence>YVIWESLHGHGSTLLKTGVVQVIARGTDVAFVIDENASFDVVAAELREYLSTQGSLWSKGDITINVGQRMLAREELTQIKSIIETKSGLTVTRFWFSPDSLDSGDLKIEAKSVETTPAASPAKTPAPPPAHNEIVLPETVLETAPVTMEEPAGETAAESVSAVESIIESLKAKHNKNGTRNRNITEALFIKSTFRSGESLSHHGDVVVLADVNPGAEIRADGDIVVLGSLKGWVHAGAAGDNKAVIIALNLPSTRFQIGKYLGVAPASAKRKSNSSTSGPMIAYVRSRSIHVAPFAGRFARYNKGV</sequence>
<evidence type="ECO:0000259" key="5">
    <source>
        <dbReference type="Pfam" id="PF03775"/>
    </source>
</evidence>
<feature type="domain" description="Septum formation inhibitor MinC C-terminal" evidence="5">
    <location>
        <begin position="189"/>
        <end position="290"/>
    </location>
</feature>
<evidence type="ECO:0000256" key="4">
    <source>
        <dbReference type="ARBA" id="ARBA00046874"/>
    </source>
</evidence>
<keyword evidence="2" id="KW-0717">Septation</keyword>
<dbReference type="Gene3D" id="2.160.20.70">
    <property type="match status" value="1"/>
</dbReference>
<dbReference type="InterPro" id="IPR036145">
    <property type="entry name" value="MinC_C_sf"/>
</dbReference>
<feature type="domain" description="Septum site-determining protein MinC N-terminal" evidence="6">
    <location>
        <begin position="31"/>
        <end position="94"/>
    </location>
</feature>
<accession>A0A382T4H3</accession>
<dbReference type="InterPro" id="IPR016098">
    <property type="entry name" value="CAP/MinC_C"/>
</dbReference>
<reference evidence="7" key="1">
    <citation type="submission" date="2018-05" db="EMBL/GenBank/DDBJ databases">
        <authorList>
            <person name="Lanie J.A."/>
            <person name="Ng W.-L."/>
            <person name="Kazmierczak K.M."/>
            <person name="Andrzejewski T.M."/>
            <person name="Davidsen T.M."/>
            <person name="Wayne K.J."/>
            <person name="Tettelin H."/>
            <person name="Glass J.I."/>
            <person name="Rusch D."/>
            <person name="Podicherti R."/>
            <person name="Tsui H.-C.T."/>
            <person name="Winkler M.E."/>
        </authorList>
    </citation>
    <scope>NUCLEOTIDE SEQUENCE</scope>
</reference>
<organism evidence="7">
    <name type="scientific">marine metagenome</name>
    <dbReference type="NCBI Taxonomy" id="408172"/>
    <lineage>
        <taxon>unclassified sequences</taxon>
        <taxon>metagenomes</taxon>
        <taxon>ecological metagenomes</taxon>
    </lineage>
</organism>
<proteinExistence type="inferred from homology"/>
<name>A0A382T4H3_9ZZZZ</name>
<dbReference type="EMBL" id="UINC01133320">
    <property type="protein sequence ID" value="SVD16181.1"/>
    <property type="molecule type" value="Genomic_DNA"/>
</dbReference>
<dbReference type="Gene3D" id="3.30.160.540">
    <property type="match status" value="1"/>
</dbReference>
<evidence type="ECO:0000259" key="6">
    <source>
        <dbReference type="Pfam" id="PF22642"/>
    </source>
</evidence>
<dbReference type="PANTHER" id="PTHR34108:SF1">
    <property type="entry name" value="SEPTUM SITE-DETERMINING PROTEIN MINC"/>
    <property type="match status" value="1"/>
</dbReference>